<reference evidence="1 2" key="1">
    <citation type="submission" date="2014-02" db="EMBL/GenBank/DDBJ databases">
        <title>Comparative genomics and transcriptomics to identify genetic mechanisms underlying the emergence of carbapenem resistant Acinetobacter baumannii (CRAb).</title>
        <authorList>
            <person name="Harris A.D."/>
            <person name="Johnson K.J."/>
            <person name="George J."/>
            <person name="Shefchek K."/>
            <person name="Daugherty S.C."/>
            <person name="Parankush S."/>
            <person name="Sadzewicz L."/>
            <person name="Tallon L."/>
            <person name="Sengamalay N."/>
            <person name="Hazen T.H."/>
            <person name="Rasko D.A."/>
        </authorList>
    </citation>
    <scope>NUCLEOTIDE SEQUENCE [LARGE SCALE GENOMIC DNA]</scope>
    <source>
        <strain evidence="1 2">1295743</strain>
    </source>
</reference>
<organism evidence="1 2">
    <name type="scientific">Acinetobacter baumannii (strain 1295743)</name>
    <dbReference type="NCBI Taxonomy" id="1310613"/>
    <lineage>
        <taxon>Bacteria</taxon>
        <taxon>Pseudomonadati</taxon>
        <taxon>Pseudomonadota</taxon>
        <taxon>Gammaproteobacteria</taxon>
        <taxon>Moraxellales</taxon>
        <taxon>Moraxellaceae</taxon>
        <taxon>Acinetobacter</taxon>
        <taxon>Acinetobacter calcoaceticus/baumannii complex</taxon>
    </lineage>
</organism>
<dbReference type="PATRIC" id="fig|1310613.3.peg.3388"/>
<comment type="caution">
    <text evidence="1">The sequence shown here is derived from an EMBL/GenBank/DDBJ whole genome shotgun (WGS) entry which is preliminary data.</text>
</comment>
<protein>
    <submittedName>
        <fullName evidence="1">Uncharacterized protein</fullName>
    </submittedName>
</protein>
<proteinExistence type="predicted"/>
<evidence type="ECO:0000313" key="1">
    <source>
        <dbReference type="EMBL" id="EXB04039.1"/>
    </source>
</evidence>
<name>A0A009IHH5_ACIB9</name>
<evidence type="ECO:0000313" key="2">
    <source>
        <dbReference type="Proteomes" id="UP000020595"/>
    </source>
</evidence>
<dbReference type="RefSeq" id="WP_004704274.1">
    <property type="nucleotide sequence ID" value="NZ_JEWH01000063.1"/>
</dbReference>
<sequence length="71" mass="8262">MPIGDLDEHQIEYETLILEKCRKEFCAGYAEAYLAENGLTLDDISLRGRDVSEQYNKAINHKEFKYGEYNV</sequence>
<accession>A0A009IHH5</accession>
<dbReference type="Proteomes" id="UP000020595">
    <property type="component" value="Unassembled WGS sequence"/>
</dbReference>
<gene>
    <name evidence="1" type="ORF">J512_3531</name>
</gene>
<dbReference type="AlphaFoldDB" id="A0A009IHH5"/>
<dbReference type="EMBL" id="JEWH01000063">
    <property type="protein sequence ID" value="EXB04039.1"/>
    <property type="molecule type" value="Genomic_DNA"/>
</dbReference>